<dbReference type="Gene3D" id="4.10.240.10">
    <property type="entry name" value="Zn(2)-C6 fungal-type DNA-binding domain"/>
    <property type="match status" value="1"/>
</dbReference>
<accession>A0ABR1UGC9</accession>
<keyword evidence="1" id="KW-0539">Nucleus</keyword>
<dbReference type="SUPFAM" id="SSF57701">
    <property type="entry name" value="Zn2/Cys6 DNA-binding domain"/>
    <property type="match status" value="1"/>
</dbReference>
<evidence type="ECO:0000256" key="1">
    <source>
        <dbReference type="ARBA" id="ARBA00023242"/>
    </source>
</evidence>
<evidence type="ECO:0000313" key="4">
    <source>
        <dbReference type="Proteomes" id="UP001446871"/>
    </source>
</evidence>
<gene>
    <name evidence="3" type="ORF">PG996_011898</name>
</gene>
<keyword evidence="4" id="KW-1185">Reference proteome</keyword>
<dbReference type="InterPro" id="IPR001138">
    <property type="entry name" value="Zn2Cys6_DnaBD"/>
</dbReference>
<name>A0ABR1UGC9_9PEZI</name>
<evidence type="ECO:0000313" key="3">
    <source>
        <dbReference type="EMBL" id="KAK8057961.1"/>
    </source>
</evidence>
<evidence type="ECO:0000259" key="2">
    <source>
        <dbReference type="PROSITE" id="PS50048"/>
    </source>
</evidence>
<organism evidence="3 4">
    <name type="scientific">Apiospora saccharicola</name>
    <dbReference type="NCBI Taxonomy" id="335842"/>
    <lineage>
        <taxon>Eukaryota</taxon>
        <taxon>Fungi</taxon>
        <taxon>Dikarya</taxon>
        <taxon>Ascomycota</taxon>
        <taxon>Pezizomycotina</taxon>
        <taxon>Sordariomycetes</taxon>
        <taxon>Xylariomycetidae</taxon>
        <taxon>Amphisphaeriales</taxon>
        <taxon>Apiosporaceae</taxon>
        <taxon>Apiospora</taxon>
    </lineage>
</organism>
<dbReference type="InterPro" id="IPR036864">
    <property type="entry name" value="Zn2-C6_fun-type_DNA-bd_sf"/>
</dbReference>
<comment type="caution">
    <text evidence="3">The sequence shown here is derived from an EMBL/GenBank/DDBJ whole genome shotgun (WGS) entry which is preliminary data.</text>
</comment>
<dbReference type="PROSITE" id="PS50048">
    <property type="entry name" value="ZN2_CY6_FUNGAL_2"/>
    <property type="match status" value="1"/>
</dbReference>
<sequence length="475" mass="52602">MPTRYSDAGQPPRACDRCHAIKERCDRRRDATQCDRCLRLGHGCMTVRQERRPGRRPGTRDLKRAEVTRKQFTIQMSTVPDLVSALGFVDGVSNADRHLVERFFTRNHLLDTFSVGSSFSEGVRQQVMPRLLLSRATLLDAFLVCAISWADDDNAGACSGGDRASTCFRHASSALATLASLAVTDLPSMTDCLILGAMLSTFAMRLRLPDILAICRRTLGLIEPMYATVSSRNNSQTDLSMHSIPGVFLSCMVMWELRACLFSCAVPTLRFRPPVEAYADRHVGLCATLLPLLYDICDISNRMAHLTALNAGGLQEEINSLECSVRQWQPQMPDQFNAIFAGTDVSHMLCQAQVMRLAMLLILHRLRHPFGTDDGGGVAEVLASAILTQLEMTFVTTGQHVRCTDLPLMVACLELQGRERAKWLKDVAAFAGFSKEYGDHVRTALVSFWAALDGAIVVSWRDMVKAGAPFLRNPF</sequence>
<dbReference type="CDD" id="cd00067">
    <property type="entry name" value="GAL4"/>
    <property type="match status" value="1"/>
</dbReference>
<protein>
    <submittedName>
        <fullName evidence="3">Fungal transcriptional regulatory protein</fullName>
    </submittedName>
</protein>
<reference evidence="3 4" key="1">
    <citation type="submission" date="2023-01" db="EMBL/GenBank/DDBJ databases">
        <title>Analysis of 21 Apiospora genomes using comparative genomics revels a genus with tremendous synthesis potential of carbohydrate active enzymes and secondary metabolites.</title>
        <authorList>
            <person name="Sorensen T."/>
        </authorList>
    </citation>
    <scope>NUCLEOTIDE SEQUENCE [LARGE SCALE GENOMIC DNA]</scope>
    <source>
        <strain evidence="3 4">CBS 83171</strain>
    </source>
</reference>
<proteinExistence type="predicted"/>
<dbReference type="PROSITE" id="PS00463">
    <property type="entry name" value="ZN2_CY6_FUNGAL_1"/>
    <property type="match status" value="1"/>
</dbReference>
<feature type="domain" description="Zn(2)-C6 fungal-type" evidence="2">
    <location>
        <begin position="14"/>
        <end position="46"/>
    </location>
</feature>
<dbReference type="SMART" id="SM00066">
    <property type="entry name" value="GAL4"/>
    <property type="match status" value="1"/>
</dbReference>
<dbReference type="EMBL" id="JAQQWM010000007">
    <property type="protein sequence ID" value="KAK8057961.1"/>
    <property type="molecule type" value="Genomic_DNA"/>
</dbReference>
<dbReference type="Proteomes" id="UP001446871">
    <property type="component" value="Unassembled WGS sequence"/>
</dbReference>